<dbReference type="KEGG" id="bhc:JFL75_09145"/>
<keyword evidence="1" id="KW-0812">Transmembrane</keyword>
<evidence type="ECO:0000256" key="1">
    <source>
        <dbReference type="SAM" id="Phobius"/>
    </source>
</evidence>
<name>A0A7T7XRC5_9SPIR</name>
<dbReference type="Proteomes" id="UP000595917">
    <property type="component" value="Chromosome"/>
</dbReference>
<dbReference type="InterPro" id="IPR058399">
    <property type="entry name" value="DUF8086"/>
</dbReference>
<reference evidence="2" key="1">
    <citation type="submission" date="2021-01" db="EMBL/GenBank/DDBJ databases">
        <title>Description of Breznakiella homolactica.</title>
        <authorList>
            <person name="Song Y."/>
            <person name="Brune A."/>
        </authorList>
    </citation>
    <scope>NUCLEOTIDE SEQUENCE</scope>
    <source>
        <strain evidence="2">RmG30</strain>
    </source>
</reference>
<dbReference type="RefSeq" id="WP_215628372.1">
    <property type="nucleotide sequence ID" value="NZ_CP067089.2"/>
</dbReference>
<evidence type="ECO:0000313" key="3">
    <source>
        <dbReference type="Proteomes" id="UP000595917"/>
    </source>
</evidence>
<protein>
    <submittedName>
        <fullName evidence="2">Uncharacterized protein</fullName>
    </submittedName>
</protein>
<keyword evidence="1" id="KW-1133">Transmembrane helix</keyword>
<keyword evidence="1" id="KW-0472">Membrane</keyword>
<gene>
    <name evidence="2" type="ORF">JFL75_09145</name>
</gene>
<feature type="transmembrane region" description="Helical" evidence="1">
    <location>
        <begin position="7"/>
        <end position="27"/>
    </location>
</feature>
<organism evidence="2 3">
    <name type="scientific">Breznakiella homolactica</name>
    <dbReference type="NCBI Taxonomy" id="2798577"/>
    <lineage>
        <taxon>Bacteria</taxon>
        <taxon>Pseudomonadati</taxon>
        <taxon>Spirochaetota</taxon>
        <taxon>Spirochaetia</taxon>
        <taxon>Spirochaetales</taxon>
        <taxon>Breznakiellaceae</taxon>
        <taxon>Breznakiella</taxon>
    </lineage>
</organism>
<accession>A0A7T7XRC5</accession>
<sequence length="394" mass="42859">MMDKQKVLFFAVAGAVLLAIIGIFISYPRLSPAPPEPDGISASSAVLIPEIFIVSGEVPLWFELAPGGPRRIDSPENAALVDFSPWPLSRHITSMDAAENRLVMASNRSGFLVSVPWSEDRIALFRIADENYWSDYTVASVFSLRGRSCILLYRDDFFTEPGQKLPDPRAFYLSRESPAPVAVDIGAFADQPPDEGWDIESLQRGNDGFWYYRAVQKDKAQGIRSYYRTADLETPGEACSSAAFINAQTPLHWQDAPGLLRPVLEAAAEMLGSGAVSVAEIISPDWDGTQYFILGTSANTGEQEFIQTYVYHSAGGSLAILPDGRGRYIRGDTSGGGYRSAAFSLPLLPDNYVYTGFALSGPSLIAAWEEQQGLSVGAAGFMVINDPGEKLFAE</sequence>
<evidence type="ECO:0000313" key="2">
    <source>
        <dbReference type="EMBL" id="QQO11063.1"/>
    </source>
</evidence>
<proteinExistence type="predicted"/>
<dbReference type="Pfam" id="PF26331">
    <property type="entry name" value="DUF8086"/>
    <property type="match status" value="1"/>
</dbReference>
<dbReference type="EMBL" id="CP067089">
    <property type="protein sequence ID" value="QQO11063.1"/>
    <property type="molecule type" value="Genomic_DNA"/>
</dbReference>
<dbReference type="AlphaFoldDB" id="A0A7T7XRC5"/>
<keyword evidence="3" id="KW-1185">Reference proteome</keyword>